<keyword evidence="4 7" id="KW-0812">Transmembrane</keyword>
<gene>
    <name evidence="9" type="ORF">KFE25_006599</name>
</gene>
<keyword evidence="8" id="KW-0732">Signal</keyword>
<dbReference type="PANTHER" id="PTHR30561">
    <property type="entry name" value="SMR FAMILY PROTON-DEPENDENT DRUG EFFLUX TRANSPORTER SUGE"/>
    <property type="match status" value="1"/>
</dbReference>
<dbReference type="OrthoDB" id="5597517at2759"/>
<sequence>MAGLVLACSALLVVSGADVSTPRRRHALASRAPPRQCSGGALGSAAAAARETAALATRARDALPRAARASRAPLCLRGGGALDGVAAAARAIVVLATRSLDALPVAARGWTILGLATTFELASTLLLRLGEGFVRPVPSALGSALYAASFLAFNYSLRYLEISKAYAIWSALVIALLAVLACVFFGEELGPLKLAGIVATICGTAMISLSGSEGTGVDAARAVPAVPPVAIPLVLSAAHGRG</sequence>
<feature type="chain" id="PRO_5035216378" description="EamA domain-containing protein" evidence="8">
    <location>
        <begin position="17"/>
        <end position="242"/>
    </location>
</feature>
<keyword evidence="10" id="KW-1185">Reference proteome</keyword>
<evidence type="ECO:0000256" key="8">
    <source>
        <dbReference type="SAM" id="SignalP"/>
    </source>
</evidence>
<reference evidence="9" key="1">
    <citation type="submission" date="2021-05" db="EMBL/GenBank/DDBJ databases">
        <title>The genome of the haptophyte Pavlova lutheri (Diacronema luteri, Pavlovales) - a model for lipid biosynthesis in eukaryotic algae.</title>
        <authorList>
            <person name="Hulatt C.J."/>
            <person name="Posewitz M.C."/>
        </authorList>
    </citation>
    <scope>NUCLEOTIDE SEQUENCE</scope>
    <source>
        <strain evidence="9">NIVA-4/92</strain>
    </source>
</reference>
<evidence type="ECO:0000256" key="1">
    <source>
        <dbReference type="ARBA" id="ARBA00004651"/>
    </source>
</evidence>
<keyword evidence="2" id="KW-0813">Transport</keyword>
<accession>A0A8J5X6J7</accession>
<keyword evidence="6 7" id="KW-0472">Membrane</keyword>
<evidence type="ECO:0000256" key="5">
    <source>
        <dbReference type="ARBA" id="ARBA00022989"/>
    </source>
</evidence>
<evidence type="ECO:0000256" key="6">
    <source>
        <dbReference type="ARBA" id="ARBA00023136"/>
    </source>
</evidence>
<dbReference type="InterPro" id="IPR037185">
    <property type="entry name" value="EmrE-like"/>
</dbReference>
<dbReference type="GO" id="GO:0022857">
    <property type="term" value="F:transmembrane transporter activity"/>
    <property type="evidence" value="ECO:0007669"/>
    <property type="project" value="InterPro"/>
</dbReference>
<dbReference type="InterPro" id="IPR045324">
    <property type="entry name" value="Small_multidrug_res"/>
</dbReference>
<proteinExistence type="predicted"/>
<feature type="transmembrane region" description="Helical" evidence="7">
    <location>
        <begin position="165"/>
        <end position="186"/>
    </location>
</feature>
<name>A0A8J5X6J7_DIALT</name>
<evidence type="ECO:0008006" key="11">
    <source>
        <dbReference type="Google" id="ProtNLM"/>
    </source>
</evidence>
<dbReference type="EMBL" id="JAGTXO010000091">
    <property type="protein sequence ID" value="KAG8456987.1"/>
    <property type="molecule type" value="Genomic_DNA"/>
</dbReference>
<dbReference type="Pfam" id="PF00893">
    <property type="entry name" value="Multi_Drug_Res"/>
    <property type="match status" value="1"/>
</dbReference>
<dbReference type="PANTHER" id="PTHR30561:SF1">
    <property type="entry name" value="MULTIDRUG TRANSPORTER EMRE"/>
    <property type="match status" value="1"/>
</dbReference>
<dbReference type="InterPro" id="IPR000390">
    <property type="entry name" value="Small_drug/metabolite_transptr"/>
</dbReference>
<organism evidence="9 10">
    <name type="scientific">Diacronema lutheri</name>
    <name type="common">Unicellular marine alga</name>
    <name type="synonym">Monochrysis lutheri</name>
    <dbReference type="NCBI Taxonomy" id="2081491"/>
    <lineage>
        <taxon>Eukaryota</taxon>
        <taxon>Haptista</taxon>
        <taxon>Haptophyta</taxon>
        <taxon>Pavlovophyceae</taxon>
        <taxon>Pavlovales</taxon>
        <taxon>Pavlovaceae</taxon>
        <taxon>Diacronema</taxon>
    </lineage>
</organism>
<evidence type="ECO:0000256" key="2">
    <source>
        <dbReference type="ARBA" id="ARBA00022448"/>
    </source>
</evidence>
<evidence type="ECO:0000256" key="3">
    <source>
        <dbReference type="ARBA" id="ARBA00022475"/>
    </source>
</evidence>
<feature type="signal peptide" evidence="8">
    <location>
        <begin position="1"/>
        <end position="16"/>
    </location>
</feature>
<dbReference type="Proteomes" id="UP000751190">
    <property type="component" value="Unassembled WGS sequence"/>
</dbReference>
<dbReference type="SUPFAM" id="SSF103481">
    <property type="entry name" value="Multidrug resistance efflux transporter EmrE"/>
    <property type="match status" value="1"/>
</dbReference>
<evidence type="ECO:0000256" key="7">
    <source>
        <dbReference type="SAM" id="Phobius"/>
    </source>
</evidence>
<evidence type="ECO:0000313" key="9">
    <source>
        <dbReference type="EMBL" id="KAG8456987.1"/>
    </source>
</evidence>
<protein>
    <recommendedName>
        <fullName evidence="11">EamA domain-containing protein</fullName>
    </recommendedName>
</protein>
<dbReference type="Gene3D" id="1.10.3730.20">
    <property type="match status" value="1"/>
</dbReference>
<feature type="transmembrane region" description="Helical" evidence="7">
    <location>
        <begin position="133"/>
        <end position="153"/>
    </location>
</feature>
<keyword evidence="5 7" id="KW-1133">Transmembrane helix</keyword>
<comment type="caution">
    <text evidence="9">The sequence shown here is derived from an EMBL/GenBank/DDBJ whole genome shotgun (WGS) entry which is preliminary data.</text>
</comment>
<evidence type="ECO:0000256" key="4">
    <source>
        <dbReference type="ARBA" id="ARBA00022692"/>
    </source>
</evidence>
<evidence type="ECO:0000313" key="10">
    <source>
        <dbReference type="Proteomes" id="UP000751190"/>
    </source>
</evidence>
<dbReference type="GO" id="GO:0005886">
    <property type="term" value="C:plasma membrane"/>
    <property type="evidence" value="ECO:0007669"/>
    <property type="project" value="UniProtKB-SubCell"/>
</dbReference>
<comment type="subcellular location">
    <subcellularLocation>
        <location evidence="1">Cell membrane</location>
        <topology evidence="1">Multi-pass membrane protein</topology>
    </subcellularLocation>
</comment>
<keyword evidence="3" id="KW-1003">Cell membrane</keyword>
<dbReference type="AlphaFoldDB" id="A0A8J5X6J7"/>